<evidence type="ECO:0000313" key="3">
    <source>
        <dbReference type="Proteomes" id="UP001152622"/>
    </source>
</evidence>
<feature type="compositionally biased region" description="Basic and acidic residues" evidence="1">
    <location>
        <begin position="34"/>
        <end position="44"/>
    </location>
</feature>
<protein>
    <submittedName>
        <fullName evidence="2">Uncharacterized protein</fullName>
    </submittedName>
</protein>
<dbReference type="EMBL" id="JAINUF010000015">
    <property type="protein sequence ID" value="KAJ8341542.1"/>
    <property type="molecule type" value="Genomic_DNA"/>
</dbReference>
<accession>A0A9Q1EMN9</accession>
<keyword evidence="3" id="KW-1185">Reference proteome</keyword>
<feature type="region of interest" description="Disordered" evidence="1">
    <location>
        <begin position="1"/>
        <end position="77"/>
    </location>
</feature>
<sequence length="77" mass="8493">MRDLRQNSQGLYRASGRRNMGRHPPFTRVRARRERPGRSWDGGEPRAAQPPPVGSLALVSPPCPPPSPRSLSDIIAP</sequence>
<proteinExistence type="predicted"/>
<evidence type="ECO:0000256" key="1">
    <source>
        <dbReference type="SAM" id="MobiDB-lite"/>
    </source>
</evidence>
<comment type="caution">
    <text evidence="2">The sequence shown here is derived from an EMBL/GenBank/DDBJ whole genome shotgun (WGS) entry which is preliminary data.</text>
</comment>
<organism evidence="2 3">
    <name type="scientific">Synaphobranchus kaupii</name>
    <name type="common">Kaup's arrowtooth eel</name>
    <dbReference type="NCBI Taxonomy" id="118154"/>
    <lineage>
        <taxon>Eukaryota</taxon>
        <taxon>Metazoa</taxon>
        <taxon>Chordata</taxon>
        <taxon>Craniata</taxon>
        <taxon>Vertebrata</taxon>
        <taxon>Euteleostomi</taxon>
        <taxon>Actinopterygii</taxon>
        <taxon>Neopterygii</taxon>
        <taxon>Teleostei</taxon>
        <taxon>Anguilliformes</taxon>
        <taxon>Synaphobranchidae</taxon>
        <taxon>Synaphobranchus</taxon>
    </lineage>
</organism>
<feature type="compositionally biased region" description="Polar residues" evidence="1">
    <location>
        <begin position="1"/>
        <end position="10"/>
    </location>
</feature>
<reference evidence="2" key="1">
    <citation type="journal article" date="2023" name="Science">
        <title>Genome structures resolve the early diversification of teleost fishes.</title>
        <authorList>
            <person name="Parey E."/>
            <person name="Louis A."/>
            <person name="Montfort J."/>
            <person name="Bouchez O."/>
            <person name="Roques C."/>
            <person name="Iampietro C."/>
            <person name="Lluch J."/>
            <person name="Castinel A."/>
            <person name="Donnadieu C."/>
            <person name="Desvignes T."/>
            <person name="Floi Bucao C."/>
            <person name="Jouanno E."/>
            <person name="Wen M."/>
            <person name="Mejri S."/>
            <person name="Dirks R."/>
            <person name="Jansen H."/>
            <person name="Henkel C."/>
            <person name="Chen W.J."/>
            <person name="Zahm M."/>
            <person name="Cabau C."/>
            <person name="Klopp C."/>
            <person name="Thompson A.W."/>
            <person name="Robinson-Rechavi M."/>
            <person name="Braasch I."/>
            <person name="Lecointre G."/>
            <person name="Bobe J."/>
            <person name="Postlethwait J.H."/>
            <person name="Berthelot C."/>
            <person name="Roest Crollius H."/>
            <person name="Guiguen Y."/>
        </authorList>
    </citation>
    <scope>NUCLEOTIDE SEQUENCE</scope>
    <source>
        <strain evidence="2">WJC10195</strain>
    </source>
</reference>
<evidence type="ECO:0000313" key="2">
    <source>
        <dbReference type="EMBL" id="KAJ8341542.1"/>
    </source>
</evidence>
<name>A0A9Q1EMN9_SYNKA</name>
<dbReference type="Proteomes" id="UP001152622">
    <property type="component" value="Chromosome 15"/>
</dbReference>
<gene>
    <name evidence="2" type="ORF">SKAU_G00338330</name>
</gene>
<dbReference type="AlphaFoldDB" id="A0A9Q1EMN9"/>